<dbReference type="GO" id="GO:0016020">
    <property type="term" value="C:membrane"/>
    <property type="evidence" value="ECO:0007669"/>
    <property type="project" value="InterPro"/>
</dbReference>
<dbReference type="AlphaFoldDB" id="A0A2G9SHC1"/>
<evidence type="ECO:0000313" key="4">
    <source>
        <dbReference type="Proteomes" id="UP000228934"/>
    </source>
</evidence>
<dbReference type="Pfam" id="PF02354">
    <property type="entry name" value="Latrophilin"/>
    <property type="match status" value="1"/>
</dbReference>
<name>A0A2G9SHC1_AQUCT</name>
<dbReference type="InterPro" id="IPR003334">
    <property type="entry name" value="GPCR_2_latrophilin_rcpt_C"/>
</dbReference>
<gene>
    <name evidence="3" type="ORF">AB205_0143330</name>
</gene>
<sequence>MPIKSRTVRKSGEHTLSRDPCGKDALPPLPLNGNFNNSYSLRAGDFPPDPSKLGDGGRRNITDAAAFEKMIISELVHSNLRGKSHQGTTDTGDEEVTSGAIGEGGEVPTLEMERMYKALEEPLLLQRAQSILYQSDLEESEAEPAPRDSPNRDSLYTSMTNLRDSPYPDSSPEPGLPSSGEMLPCHQGVPPPTAADAMYFPGRLGSVPRGQLQAFYQMPQGFLGLEGSVPEGDGQMQLITSL</sequence>
<dbReference type="GO" id="GO:0004930">
    <property type="term" value="F:G protein-coupled receptor activity"/>
    <property type="evidence" value="ECO:0007669"/>
    <property type="project" value="InterPro"/>
</dbReference>
<feature type="compositionally biased region" description="Basic and acidic residues" evidence="1">
    <location>
        <begin position="10"/>
        <end position="22"/>
    </location>
</feature>
<dbReference type="Proteomes" id="UP000228934">
    <property type="component" value="Unassembled WGS sequence"/>
</dbReference>
<feature type="region of interest" description="Disordered" evidence="1">
    <location>
        <begin position="80"/>
        <end position="104"/>
    </location>
</feature>
<accession>A0A2G9SHC1</accession>
<feature type="compositionally biased region" description="Polar residues" evidence="1">
    <location>
        <begin position="152"/>
        <end position="163"/>
    </location>
</feature>
<evidence type="ECO:0000313" key="3">
    <source>
        <dbReference type="EMBL" id="PIO39540.1"/>
    </source>
</evidence>
<feature type="domain" description="GPCR family 2 latrophilin C-terminal" evidence="2">
    <location>
        <begin position="6"/>
        <end position="242"/>
    </location>
</feature>
<feature type="region of interest" description="Disordered" evidence="1">
    <location>
        <begin position="1"/>
        <end position="59"/>
    </location>
</feature>
<feature type="region of interest" description="Disordered" evidence="1">
    <location>
        <begin position="136"/>
        <end position="189"/>
    </location>
</feature>
<reference evidence="4" key="1">
    <citation type="journal article" date="2017" name="Nat. Commun.">
        <title>The North American bullfrog draft genome provides insight into hormonal regulation of long noncoding RNA.</title>
        <authorList>
            <person name="Hammond S.A."/>
            <person name="Warren R.L."/>
            <person name="Vandervalk B.P."/>
            <person name="Kucuk E."/>
            <person name="Khan H."/>
            <person name="Gibb E.A."/>
            <person name="Pandoh P."/>
            <person name="Kirk H."/>
            <person name="Zhao Y."/>
            <person name="Jones M."/>
            <person name="Mungall A.J."/>
            <person name="Coope R."/>
            <person name="Pleasance S."/>
            <person name="Moore R.A."/>
            <person name="Holt R.A."/>
            <person name="Round J.M."/>
            <person name="Ohora S."/>
            <person name="Walle B.V."/>
            <person name="Veldhoen N."/>
            <person name="Helbing C.C."/>
            <person name="Birol I."/>
        </authorList>
    </citation>
    <scope>NUCLEOTIDE SEQUENCE [LARGE SCALE GENOMIC DNA]</scope>
</reference>
<dbReference type="OrthoDB" id="1100386at2759"/>
<protein>
    <recommendedName>
        <fullName evidence="2">GPCR family 2 latrophilin C-terminal domain-containing protein</fullName>
    </recommendedName>
</protein>
<keyword evidence="4" id="KW-1185">Reference proteome</keyword>
<proteinExistence type="predicted"/>
<organism evidence="3 4">
    <name type="scientific">Aquarana catesbeiana</name>
    <name type="common">American bullfrog</name>
    <name type="synonym">Rana catesbeiana</name>
    <dbReference type="NCBI Taxonomy" id="8400"/>
    <lineage>
        <taxon>Eukaryota</taxon>
        <taxon>Metazoa</taxon>
        <taxon>Chordata</taxon>
        <taxon>Craniata</taxon>
        <taxon>Vertebrata</taxon>
        <taxon>Euteleostomi</taxon>
        <taxon>Amphibia</taxon>
        <taxon>Batrachia</taxon>
        <taxon>Anura</taxon>
        <taxon>Neobatrachia</taxon>
        <taxon>Ranoidea</taxon>
        <taxon>Ranidae</taxon>
        <taxon>Aquarana</taxon>
    </lineage>
</organism>
<dbReference type="EMBL" id="KV924873">
    <property type="protein sequence ID" value="PIO39540.1"/>
    <property type="molecule type" value="Genomic_DNA"/>
</dbReference>
<evidence type="ECO:0000259" key="2">
    <source>
        <dbReference type="Pfam" id="PF02354"/>
    </source>
</evidence>
<evidence type="ECO:0000256" key="1">
    <source>
        <dbReference type="SAM" id="MobiDB-lite"/>
    </source>
</evidence>